<keyword evidence="3" id="KW-0804">Transcription</keyword>
<dbReference type="EMBL" id="LWCS01000032">
    <property type="protein sequence ID" value="OAN36883.1"/>
    <property type="molecule type" value="Genomic_DNA"/>
</dbReference>
<protein>
    <recommendedName>
        <fullName evidence="4">HTH gntR-type domain-containing protein</fullName>
    </recommendedName>
</protein>
<dbReference type="SUPFAM" id="SSF46785">
    <property type="entry name" value="Winged helix' DNA-binding domain"/>
    <property type="match status" value="1"/>
</dbReference>
<name>A0A178LTY6_MYCIR</name>
<evidence type="ECO:0000259" key="4">
    <source>
        <dbReference type="PROSITE" id="PS50949"/>
    </source>
</evidence>
<dbReference type="PRINTS" id="PR00035">
    <property type="entry name" value="HTHGNTR"/>
</dbReference>
<gene>
    <name evidence="5" type="ORF">A4X20_06780</name>
</gene>
<reference evidence="5 6" key="1">
    <citation type="submission" date="2016-04" db="EMBL/GenBank/DDBJ databases">
        <title>Draft Genome Sequences of Staphylococcus capitis Strain H36, S. capitis Strain H65, S. cohnii Strain H62, S. hominis Strain H69, Mycobacterium iranicum Strain H39, Plantibacter sp. Strain H53, Pseudomonas oryzihabitans Strain H72, and Microbacterium sp. Strain H83, isolated from residential settings.</title>
        <authorList>
            <person name="Lymperopoulou D."/>
            <person name="Adams R.I."/>
            <person name="Lindow S."/>
            <person name="Coil D.A."/>
            <person name="Jospin G."/>
            <person name="Eisen J.A."/>
        </authorList>
    </citation>
    <scope>NUCLEOTIDE SEQUENCE [LARGE SCALE GENOMIC DNA]</scope>
    <source>
        <strain evidence="5 6">H39</strain>
    </source>
</reference>
<dbReference type="AlphaFoldDB" id="A0A178LTY6"/>
<dbReference type="STRING" id="912594.AWC12_18845"/>
<dbReference type="PANTHER" id="PTHR43537">
    <property type="entry name" value="TRANSCRIPTIONAL REGULATOR, GNTR FAMILY"/>
    <property type="match status" value="1"/>
</dbReference>
<dbReference type="CDD" id="cd07377">
    <property type="entry name" value="WHTH_GntR"/>
    <property type="match status" value="1"/>
</dbReference>
<proteinExistence type="predicted"/>
<sequence length="222" mass="24316">MSADGLAVRLKRRSSGEEVAAYLRNEIISGRLTAGERINQEEIAARLGVSRIPVREAIAMLEHEGRLETELHRGARVLPVDPESVTENTEVFGLIYAHVARRAAERLTADLDATLLAVAEELNSAASSEDAWRAVGRYVDAIAEVAVSARMNRILRRMRVLVEVEDMSTVCPAAVEAARSGVLETIAFIRAGDGEHAALRQAETQKLAAERLAAALRERQRR</sequence>
<feature type="domain" description="HTH gntR-type" evidence="4">
    <location>
        <begin position="13"/>
        <end position="80"/>
    </location>
</feature>
<dbReference type="GO" id="GO:0003677">
    <property type="term" value="F:DNA binding"/>
    <property type="evidence" value="ECO:0007669"/>
    <property type="project" value="UniProtKB-KW"/>
</dbReference>
<dbReference type="Gene3D" id="1.10.10.10">
    <property type="entry name" value="Winged helix-like DNA-binding domain superfamily/Winged helix DNA-binding domain"/>
    <property type="match status" value="1"/>
</dbReference>
<evidence type="ECO:0000313" key="5">
    <source>
        <dbReference type="EMBL" id="OAN36883.1"/>
    </source>
</evidence>
<dbReference type="PANTHER" id="PTHR43537:SF5">
    <property type="entry name" value="UXU OPERON TRANSCRIPTIONAL REGULATOR"/>
    <property type="match status" value="1"/>
</dbReference>
<dbReference type="Proteomes" id="UP000078396">
    <property type="component" value="Unassembled WGS sequence"/>
</dbReference>
<evidence type="ECO:0000256" key="3">
    <source>
        <dbReference type="ARBA" id="ARBA00023163"/>
    </source>
</evidence>
<keyword evidence="1" id="KW-0805">Transcription regulation</keyword>
<organism evidence="5 6">
    <name type="scientific">Mycolicibacterium iranicum</name>
    <name type="common">Mycobacterium iranicum</name>
    <dbReference type="NCBI Taxonomy" id="912594"/>
    <lineage>
        <taxon>Bacteria</taxon>
        <taxon>Bacillati</taxon>
        <taxon>Actinomycetota</taxon>
        <taxon>Actinomycetes</taxon>
        <taxon>Mycobacteriales</taxon>
        <taxon>Mycobacteriaceae</taxon>
        <taxon>Mycolicibacterium</taxon>
    </lineage>
</organism>
<dbReference type="InterPro" id="IPR036390">
    <property type="entry name" value="WH_DNA-bd_sf"/>
</dbReference>
<dbReference type="GO" id="GO:0003700">
    <property type="term" value="F:DNA-binding transcription factor activity"/>
    <property type="evidence" value="ECO:0007669"/>
    <property type="project" value="InterPro"/>
</dbReference>
<evidence type="ECO:0000256" key="1">
    <source>
        <dbReference type="ARBA" id="ARBA00023015"/>
    </source>
</evidence>
<evidence type="ECO:0000313" key="6">
    <source>
        <dbReference type="Proteomes" id="UP000078396"/>
    </source>
</evidence>
<dbReference type="RefSeq" id="WP_064283084.1">
    <property type="nucleotide sequence ID" value="NZ_LWCS01000032.1"/>
</dbReference>
<keyword evidence="2" id="KW-0238">DNA-binding</keyword>
<comment type="caution">
    <text evidence="5">The sequence shown here is derived from an EMBL/GenBank/DDBJ whole genome shotgun (WGS) entry which is preliminary data.</text>
</comment>
<evidence type="ECO:0000256" key="2">
    <source>
        <dbReference type="ARBA" id="ARBA00023125"/>
    </source>
</evidence>
<dbReference type="Pfam" id="PF00392">
    <property type="entry name" value="GntR"/>
    <property type="match status" value="1"/>
</dbReference>
<dbReference type="InterPro" id="IPR036388">
    <property type="entry name" value="WH-like_DNA-bd_sf"/>
</dbReference>
<accession>A0A178LTY6</accession>
<dbReference type="PROSITE" id="PS50949">
    <property type="entry name" value="HTH_GNTR"/>
    <property type="match status" value="1"/>
</dbReference>
<dbReference type="OrthoDB" id="9816161at2"/>
<dbReference type="SMART" id="SM00345">
    <property type="entry name" value="HTH_GNTR"/>
    <property type="match status" value="1"/>
</dbReference>
<dbReference type="InterPro" id="IPR000524">
    <property type="entry name" value="Tscrpt_reg_HTH_GntR"/>
</dbReference>